<gene>
    <name evidence="1" type="ORF">J4Q44_G00056870</name>
</gene>
<keyword evidence="2" id="KW-1185">Reference proteome</keyword>
<dbReference type="EMBL" id="JAGTTL010000004">
    <property type="protein sequence ID" value="KAK6323348.1"/>
    <property type="molecule type" value="Genomic_DNA"/>
</dbReference>
<evidence type="ECO:0000313" key="2">
    <source>
        <dbReference type="Proteomes" id="UP001356427"/>
    </source>
</evidence>
<sequence>MFHTFHFYVYIKCYLFSSRYRSQMSVPLLNLNKEGVHCLTSDSTTILPDESHIGVTPPDVRQWRLCCILYFVLIL</sequence>
<name>A0AAN8M9V4_9TELE</name>
<comment type="caution">
    <text evidence="1">The sequence shown here is derived from an EMBL/GenBank/DDBJ whole genome shotgun (WGS) entry which is preliminary data.</text>
</comment>
<reference evidence="1 2" key="1">
    <citation type="submission" date="2021-04" db="EMBL/GenBank/DDBJ databases">
        <authorList>
            <person name="De Guttry C."/>
            <person name="Zahm M."/>
            <person name="Klopp C."/>
            <person name="Cabau C."/>
            <person name="Louis A."/>
            <person name="Berthelot C."/>
            <person name="Parey E."/>
            <person name="Roest Crollius H."/>
            <person name="Montfort J."/>
            <person name="Robinson-Rechavi M."/>
            <person name="Bucao C."/>
            <person name="Bouchez O."/>
            <person name="Gislard M."/>
            <person name="Lluch J."/>
            <person name="Milhes M."/>
            <person name="Lampietro C."/>
            <person name="Lopez Roques C."/>
            <person name="Donnadieu C."/>
            <person name="Braasch I."/>
            <person name="Desvignes T."/>
            <person name="Postlethwait J."/>
            <person name="Bobe J."/>
            <person name="Wedekind C."/>
            <person name="Guiguen Y."/>
        </authorList>
    </citation>
    <scope>NUCLEOTIDE SEQUENCE [LARGE SCALE GENOMIC DNA]</scope>
    <source>
        <strain evidence="1">Cs_M1</strain>
        <tissue evidence="1">Blood</tissue>
    </source>
</reference>
<proteinExistence type="predicted"/>
<accession>A0AAN8M9V4</accession>
<feature type="non-terminal residue" evidence="1">
    <location>
        <position position="75"/>
    </location>
</feature>
<dbReference type="AlphaFoldDB" id="A0AAN8M9V4"/>
<protein>
    <submittedName>
        <fullName evidence="1">Uncharacterized protein</fullName>
    </submittedName>
</protein>
<organism evidence="1 2">
    <name type="scientific">Coregonus suidteri</name>
    <dbReference type="NCBI Taxonomy" id="861788"/>
    <lineage>
        <taxon>Eukaryota</taxon>
        <taxon>Metazoa</taxon>
        <taxon>Chordata</taxon>
        <taxon>Craniata</taxon>
        <taxon>Vertebrata</taxon>
        <taxon>Euteleostomi</taxon>
        <taxon>Actinopterygii</taxon>
        <taxon>Neopterygii</taxon>
        <taxon>Teleostei</taxon>
        <taxon>Protacanthopterygii</taxon>
        <taxon>Salmoniformes</taxon>
        <taxon>Salmonidae</taxon>
        <taxon>Coregoninae</taxon>
        <taxon>Coregonus</taxon>
    </lineage>
</organism>
<dbReference type="Proteomes" id="UP001356427">
    <property type="component" value="Unassembled WGS sequence"/>
</dbReference>
<evidence type="ECO:0000313" key="1">
    <source>
        <dbReference type="EMBL" id="KAK6323348.1"/>
    </source>
</evidence>